<name>A0AB38ZLS2_9GEMI</name>
<gene>
    <name evidence="1" type="primary">AC4</name>
</gene>
<accession>A0AB38ZLS2</accession>
<proteinExistence type="predicted"/>
<sequence length="56" mass="6645">MPFGDYYIFVPSVPHIHRVLSVPDSQWHERHRFASTLKIYFLLIPNVQFPKSKCSN</sequence>
<evidence type="ECO:0000313" key="1">
    <source>
        <dbReference type="EMBL" id="XAO13218.1"/>
    </source>
</evidence>
<protein>
    <submittedName>
        <fullName evidence="1">AC4</fullName>
    </submittedName>
</protein>
<reference evidence="1" key="1">
    <citation type="submission" date="2023-12" db="EMBL/GenBank/DDBJ databases">
        <title>Genetic diversity of begomoviruses affecting the major chilli growing areas in Tamil Nadu.</title>
        <authorList>
            <person name="Jayanthi P."/>
            <person name="Thiruppathi K."/>
        </authorList>
    </citation>
    <scope>NUCLEOTIDE SEQUENCE</scope>
    <source>
        <strain evidence="1">India/Salem/Chilli/2019</strain>
    </source>
</reference>
<organism evidence="1">
    <name type="scientific">Chilli leaf curl Salem virus</name>
    <dbReference type="NCBI Taxonomy" id="3145020"/>
    <lineage>
        <taxon>Viruses</taxon>
        <taxon>Monodnaviria</taxon>
        <taxon>Shotokuvirae</taxon>
        <taxon>Cressdnaviricota</taxon>
        <taxon>Repensiviricetes</taxon>
        <taxon>Geplafuvirales</taxon>
        <taxon>Geminiviridae</taxon>
        <taxon>Begomovirus</taxon>
    </lineage>
</organism>
<dbReference type="EMBL" id="OR939965">
    <property type="protein sequence ID" value="XAO13218.1"/>
    <property type="molecule type" value="Genomic_DNA"/>
</dbReference>